<proteinExistence type="inferred from homology"/>
<keyword evidence="3" id="KW-0221">Differentiation</keyword>
<comment type="caution">
    <text evidence="8">The sequence shown here is derived from an EMBL/GenBank/DDBJ whole genome shotgun (WGS) entry which is preliminary data.</text>
</comment>
<evidence type="ECO:0000313" key="9">
    <source>
        <dbReference type="Proteomes" id="UP001497480"/>
    </source>
</evidence>
<keyword evidence="4 6" id="KW-0175">Coiled coil</keyword>
<feature type="compositionally biased region" description="Polar residues" evidence="7">
    <location>
        <begin position="242"/>
        <end position="256"/>
    </location>
</feature>
<evidence type="ECO:0000256" key="6">
    <source>
        <dbReference type="SAM" id="Coils"/>
    </source>
</evidence>
<protein>
    <recommendedName>
        <fullName evidence="10">Protein FLX-like 2</fullName>
    </recommendedName>
</protein>
<dbReference type="EMBL" id="CAXHTB010000001">
    <property type="protein sequence ID" value="CAL0299110.1"/>
    <property type="molecule type" value="Genomic_DNA"/>
</dbReference>
<feature type="region of interest" description="Disordered" evidence="7">
    <location>
        <begin position="224"/>
        <end position="256"/>
    </location>
</feature>
<keyword evidence="5" id="KW-0287">Flowering</keyword>
<feature type="region of interest" description="Disordered" evidence="7">
    <location>
        <begin position="1"/>
        <end position="28"/>
    </location>
</feature>
<gene>
    <name evidence="8" type="ORF">LLUT_LOCUS170</name>
</gene>
<evidence type="ECO:0000256" key="4">
    <source>
        <dbReference type="ARBA" id="ARBA00023054"/>
    </source>
</evidence>
<evidence type="ECO:0008006" key="10">
    <source>
        <dbReference type="Google" id="ProtNLM"/>
    </source>
</evidence>
<dbReference type="PANTHER" id="PTHR33405">
    <property type="entry name" value="PROTEIN FLX-LIKE 2"/>
    <property type="match status" value="1"/>
</dbReference>
<evidence type="ECO:0000256" key="7">
    <source>
        <dbReference type="SAM" id="MobiDB-lite"/>
    </source>
</evidence>
<feature type="compositionally biased region" description="Polar residues" evidence="7">
    <location>
        <begin position="226"/>
        <end position="235"/>
    </location>
</feature>
<evidence type="ECO:0000256" key="2">
    <source>
        <dbReference type="ARBA" id="ARBA00022473"/>
    </source>
</evidence>
<evidence type="ECO:0000256" key="1">
    <source>
        <dbReference type="ARBA" id="ARBA00005405"/>
    </source>
</evidence>
<dbReference type="GO" id="GO:0030154">
    <property type="term" value="P:cell differentiation"/>
    <property type="evidence" value="ECO:0007669"/>
    <property type="project" value="UniProtKB-KW"/>
</dbReference>
<dbReference type="InterPro" id="IPR040353">
    <property type="entry name" value="FLX/FLX-like"/>
</dbReference>
<reference evidence="8 9" key="1">
    <citation type="submission" date="2024-03" db="EMBL/GenBank/DDBJ databases">
        <authorList>
            <person name="Martinez-Hernandez J."/>
        </authorList>
    </citation>
    <scope>NUCLEOTIDE SEQUENCE [LARGE SCALE GENOMIC DNA]</scope>
</reference>
<evidence type="ECO:0000256" key="3">
    <source>
        <dbReference type="ARBA" id="ARBA00022782"/>
    </source>
</evidence>
<comment type="similarity">
    <text evidence="1">Belongs to the FLX family.</text>
</comment>
<evidence type="ECO:0000256" key="5">
    <source>
        <dbReference type="ARBA" id="ARBA00023089"/>
    </source>
</evidence>
<organism evidence="8 9">
    <name type="scientific">Lupinus luteus</name>
    <name type="common">European yellow lupine</name>
    <dbReference type="NCBI Taxonomy" id="3873"/>
    <lineage>
        <taxon>Eukaryota</taxon>
        <taxon>Viridiplantae</taxon>
        <taxon>Streptophyta</taxon>
        <taxon>Embryophyta</taxon>
        <taxon>Tracheophyta</taxon>
        <taxon>Spermatophyta</taxon>
        <taxon>Magnoliopsida</taxon>
        <taxon>eudicotyledons</taxon>
        <taxon>Gunneridae</taxon>
        <taxon>Pentapetalae</taxon>
        <taxon>rosids</taxon>
        <taxon>fabids</taxon>
        <taxon>Fabales</taxon>
        <taxon>Fabaceae</taxon>
        <taxon>Papilionoideae</taxon>
        <taxon>50 kb inversion clade</taxon>
        <taxon>genistoids sensu lato</taxon>
        <taxon>core genistoids</taxon>
        <taxon>Genisteae</taxon>
        <taxon>Lupinus</taxon>
    </lineage>
</organism>
<feature type="coiled-coil region" evidence="6">
    <location>
        <begin position="67"/>
        <end position="119"/>
    </location>
</feature>
<evidence type="ECO:0000313" key="8">
    <source>
        <dbReference type="EMBL" id="CAL0299110.1"/>
    </source>
</evidence>
<dbReference type="AlphaFoldDB" id="A0AAV1VQ48"/>
<accession>A0AAV1VQ48</accession>
<keyword evidence="2" id="KW-0217">Developmental protein</keyword>
<sequence>MGSKGRIPLPPQHMRQPLSHGSASMLHPEMHPLHGPYSPFSMLPHPEVMEHKLASQHGEMQRLLTENRRLAATHGTLRKELAAAQQELQMLDRQIGSTRAEREQQLRDVTDNIARMEADLKAAEPIKVELQKAHAEAQKLVLSREELASKAHQLSQELQRTFAEVQQIPALVSELERLRQDYQHCRATFEYEKKLYNDHLESLQVMEKNYVSMSREVEKLRAELTKTANVDQRSSGPYGVTPGTNENEASGLPQGQNAYEDGYAVAQGRGPLPTASGGSATTIAAGAPPVPASVSTGYNAPRGPIYDPSAATSFDAQRATYGAQRLTGYDGSAYDAQRAAIFDAQRSQAGYEVQRGGPGYDASRASGYNAQSRGVADPHGHAPVVNNIPNMPYGSTTPPTRGGGGYENMPQGANPPRR</sequence>
<dbReference type="Proteomes" id="UP001497480">
    <property type="component" value="Unassembled WGS sequence"/>
</dbReference>
<dbReference type="GO" id="GO:0009908">
    <property type="term" value="P:flower development"/>
    <property type="evidence" value="ECO:0007669"/>
    <property type="project" value="UniProtKB-KW"/>
</dbReference>
<dbReference type="PANTHER" id="PTHR33405:SF4">
    <property type="entry name" value="PROTEIN FLX-LIKE 2"/>
    <property type="match status" value="1"/>
</dbReference>
<feature type="region of interest" description="Disordered" evidence="7">
    <location>
        <begin position="370"/>
        <end position="418"/>
    </location>
</feature>
<keyword evidence="9" id="KW-1185">Reference proteome</keyword>
<name>A0AAV1VQ48_LUPLU</name>